<keyword evidence="5" id="KW-1185">Reference proteome</keyword>
<protein>
    <submittedName>
        <fullName evidence="4">Neurogenic locus protein delta</fullName>
    </submittedName>
</protein>
<dbReference type="Proteomes" id="UP000326759">
    <property type="component" value="Unassembled WGS sequence"/>
</dbReference>
<feature type="chain" id="PRO_5024361911" evidence="3">
    <location>
        <begin position="26"/>
        <end position="340"/>
    </location>
</feature>
<keyword evidence="2" id="KW-1133">Transmembrane helix</keyword>
<reference evidence="4 5" key="1">
    <citation type="journal article" date="2019" name="PLoS Biol.">
        <title>Sex chromosomes control vertical transmission of feminizing Wolbachia symbionts in an isopod.</title>
        <authorList>
            <person name="Becking T."/>
            <person name="Chebbi M.A."/>
            <person name="Giraud I."/>
            <person name="Moumen B."/>
            <person name="Laverre T."/>
            <person name="Caubet Y."/>
            <person name="Peccoud J."/>
            <person name="Gilbert C."/>
            <person name="Cordaux R."/>
        </authorList>
    </citation>
    <scope>NUCLEOTIDE SEQUENCE [LARGE SCALE GENOMIC DNA]</scope>
    <source>
        <strain evidence="4">ANa2</strain>
        <tissue evidence="4">Whole body excluding digestive tract and cuticle</tissue>
    </source>
</reference>
<accession>A0A5N5TJY5</accession>
<name>A0A5N5TJY5_9CRUS</name>
<evidence type="ECO:0000313" key="4">
    <source>
        <dbReference type="EMBL" id="KAB7506471.1"/>
    </source>
</evidence>
<dbReference type="OrthoDB" id="283575at2759"/>
<feature type="region of interest" description="Disordered" evidence="1">
    <location>
        <begin position="278"/>
        <end position="301"/>
    </location>
</feature>
<feature type="signal peptide" evidence="3">
    <location>
        <begin position="1"/>
        <end position="25"/>
    </location>
</feature>
<feature type="compositionally biased region" description="Basic and acidic residues" evidence="1">
    <location>
        <begin position="261"/>
        <end position="270"/>
    </location>
</feature>
<sequence>MNAPLDRVVMVALALIRSMILNVNAEKDGWVNIVTIRLQFRHALKILVTTEVPVKKIPNWRSVIAVYVHLGYSVLDAQSLIIVLKFTHPQKALPEMNQCRRCRLSLIVVFSIAVPLLAFFFITVIICMKRRRRREHCRHDEEARRQNEQNTVHNAVNKNNMIFNSLDYPPKPLNTEVSAIHLPSTHKKGDTDDYPPSKKNYSLENAYSIAPTRSTKTLNTDVSNLSLASRLEKDLDAYGLSRNSPIVVVDPPGSVNISKTPDPHLPRTHSHSDVFLKRMNNSNSNSSSNIAPTSSPTGGGLCTSSTHTLTSVCTPSTCTTPSSVYVIEEHTDENYIATEV</sequence>
<comment type="caution">
    <text evidence="4">The sequence shown here is derived from an EMBL/GenBank/DDBJ whole genome shotgun (WGS) entry which is preliminary data.</text>
</comment>
<feature type="compositionally biased region" description="Polar residues" evidence="1">
    <location>
        <begin position="290"/>
        <end position="301"/>
    </location>
</feature>
<keyword evidence="2" id="KW-0812">Transmembrane</keyword>
<keyword evidence="2" id="KW-0472">Membrane</keyword>
<evidence type="ECO:0000256" key="2">
    <source>
        <dbReference type="SAM" id="Phobius"/>
    </source>
</evidence>
<evidence type="ECO:0000256" key="3">
    <source>
        <dbReference type="SAM" id="SignalP"/>
    </source>
</evidence>
<gene>
    <name evidence="4" type="primary">Dl</name>
    <name evidence="4" type="ORF">Anas_08203</name>
</gene>
<evidence type="ECO:0000256" key="1">
    <source>
        <dbReference type="SAM" id="MobiDB-lite"/>
    </source>
</evidence>
<evidence type="ECO:0000313" key="5">
    <source>
        <dbReference type="Proteomes" id="UP000326759"/>
    </source>
</evidence>
<dbReference type="EMBL" id="SEYY01000793">
    <property type="protein sequence ID" value="KAB7506471.1"/>
    <property type="molecule type" value="Genomic_DNA"/>
</dbReference>
<dbReference type="AlphaFoldDB" id="A0A5N5TJY5"/>
<feature type="region of interest" description="Disordered" evidence="1">
    <location>
        <begin position="251"/>
        <end position="270"/>
    </location>
</feature>
<proteinExistence type="predicted"/>
<organism evidence="4 5">
    <name type="scientific">Armadillidium nasatum</name>
    <dbReference type="NCBI Taxonomy" id="96803"/>
    <lineage>
        <taxon>Eukaryota</taxon>
        <taxon>Metazoa</taxon>
        <taxon>Ecdysozoa</taxon>
        <taxon>Arthropoda</taxon>
        <taxon>Crustacea</taxon>
        <taxon>Multicrustacea</taxon>
        <taxon>Malacostraca</taxon>
        <taxon>Eumalacostraca</taxon>
        <taxon>Peracarida</taxon>
        <taxon>Isopoda</taxon>
        <taxon>Oniscidea</taxon>
        <taxon>Crinocheta</taxon>
        <taxon>Armadillidiidae</taxon>
        <taxon>Armadillidium</taxon>
    </lineage>
</organism>
<feature type="transmembrane region" description="Helical" evidence="2">
    <location>
        <begin position="104"/>
        <end position="128"/>
    </location>
</feature>
<feature type="compositionally biased region" description="Low complexity" evidence="1">
    <location>
        <begin position="280"/>
        <end position="289"/>
    </location>
</feature>
<keyword evidence="3" id="KW-0732">Signal</keyword>